<keyword evidence="2" id="KW-0472">Membrane</keyword>
<proteinExistence type="predicted"/>
<evidence type="ECO:0000256" key="1">
    <source>
        <dbReference type="SAM" id="MobiDB-lite"/>
    </source>
</evidence>
<feature type="transmembrane region" description="Helical" evidence="2">
    <location>
        <begin position="31"/>
        <end position="52"/>
    </location>
</feature>
<evidence type="ECO:0000313" key="3">
    <source>
        <dbReference type="EMBL" id="MBD8064773.1"/>
    </source>
</evidence>
<evidence type="ECO:0000313" key="4">
    <source>
        <dbReference type="Proteomes" id="UP000654108"/>
    </source>
</evidence>
<keyword evidence="2" id="KW-1133">Transmembrane helix</keyword>
<organism evidence="3 4">
    <name type="scientific">Devosia oryzisoli</name>
    <dbReference type="NCBI Taxonomy" id="2774138"/>
    <lineage>
        <taxon>Bacteria</taxon>
        <taxon>Pseudomonadati</taxon>
        <taxon>Pseudomonadota</taxon>
        <taxon>Alphaproteobacteria</taxon>
        <taxon>Hyphomicrobiales</taxon>
        <taxon>Devosiaceae</taxon>
        <taxon>Devosia</taxon>
    </lineage>
</organism>
<comment type="caution">
    <text evidence="3">The sequence shown here is derived from an EMBL/GenBank/DDBJ whole genome shotgun (WGS) entry which is preliminary data.</text>
</comment>
<dbReference type="Proteomes" id="UP000654108">
    <property type="component" value="Unassembled WGS sequence"/>
</dbReference>
<dbReference type="RefSeq" id="WP_191773050.1">
    <property type="nucleotide sequence ID" value="NZ_JACYFU010000001.1"/>
</dbReference>
<evidence type="ECO:0000256" key="2">
    <source>
        <dbReference type="SAM" id="Phobius"/>
    </source>
</evidence>
<protein>
    <submittedName>
        <fullName evidence="3">Uncharacterized protein</fullName>
    </submittedName>
</protein>
<keyword evidence="2" id="KW-0812">Transmembrane</keyword>
<dbReference type="AlphaFoldDB" id="A0A927ISH8"/>
<sequence length="78" mass="8301">MHSSYRDLPFSTYGLVGLVVVSNELTDLTTALKLGLVMIALLGIVQLAFLLYGMARGKSSGSDPAQMGGARELQSGRR</sequence>
<keyword evidence="4" id="KW-1185">Reference proteome</keyword>
<accession>A0A927ISH8</accession>
<dbReference type="EMBL" id="JACYFU010000001">
    <property type="protein sequence ID" value="MBD8064773.1"/>
    <property type="molecule type" value="Genomic_DNA"/>
</dbReference>
<name>A0A927ISH8_9HYPH</name>
<gene>
    <name evidence="3" type="ORF">IC608_04700</name>
</gene>
<feature type="region of interest" description="Disordered" evidence="1">
    <location>
        <begin position="57"/>
        <end position="78"/>
    </location>
</feature>
<reference evidence="3" key="1">
    <citation type="submission" date="2020-09" db="EMBL/GenBank/DDBJ databases">
        <title>Genome seq and assembly of Devosia sp.</title>
        <authorList>
            <person name="Chhetri G."/>
        </authorList>
    </citation>
    <scope>NUCLEOTIDE SEQUENCE</scope>
    <source>
        <strain evidence="3">PTR5</strain>
    </source>
</reference>